<comment type="caution">
    <text evidence="4">The sequence shown here is derived from an EMBL/GenBank/DDBJ whole genome shotgun (WGS) entry which is preliminary data.</text>
</comment>
<dbReference type="InterPro" id="IPR046342">
    <property type="entry name" value="CBS_dom_sf"/>
</dbReference>
<evidence type="ECO:0000313" key="5">
    <source>
        <dbReference type="Proteomes" id="UP000020077"/>
    </source>
</evidence>
<reference evidence="4 5" key="1">
    <citation type="submission" date="2014-02" db="EMBL/GenBank/DDBJ databases">
        <title>Expanding our view of genomic diversity in Candidatus Accumulibacter clades.</title>
        <authorList>
            <person name="Skennerton C.T."/>
            <person name="Barr J.J."/>
            <person name="Slater F.R."/>
            <person name="Bond P.L."/>
            <person name="Tyson G.W."/>
        </authorList>
    </citation>
    <scope>NUCLEOTIDE SEQUENCE [LARGE SCALE GENOMIC DNA]</scope>
    <source>
        <strain evidence="5">BA-91</strain>
    </source>
</reference>
<dbReference type="AlphaFoldDB" id="A0A080LVF0"/>
<dbReference type="SUPFAM" id="SSF54631">
    <property type="entry name" value="CBS-domain pair"/>
    <property type="match status" value="1"/>
</dbReference>
<evidence type="ECO:0000259" key="3">
    <source>
        <dbReference type="PROSITE" id="PS51371"/>
    </source>
</evidence>
<accession>A0A080LVF0</accession>
<keyword evidence="1 2" id="KW-0129">CBS domain</keyword>
<dbReference type="PROSITE" id="PS51371">
    <property type="entry name" value="CBS"/>
    <property type="match status" value="2"/>
</dbReference>
<gene>
    <name evidence="4" type="ORF">AW09_002229</name>
</gene>
<organism evidence="4 5">
    <name type="scientific">Candidatus Accumulibacter phosphatis</name>
    <dbReference type="NCBI Taxonomy" id="327160"/>
    <lineage>
        <taxon>Bacteria</taxon>
        <taxon>Pseudomonadati</taxon>
        <taxon>Pseudomonadota</taxon>
        <taxon>Betaproteobacteria</taxon>
        <taxon>Candidatus Accumulibacter</taxon>
    </lineage>
</organism>
<sequence length="180" mass="20223">MPGRRKKIRGLRLYPKGGFMHHHPDALCRSIMSAPPAVLKPTDSMSLALQTMVEQRLPALPVVDSDYRYLGMLPRSRLIALAMPRVISHQDEQHPLSHLLQVGFIQDTLADLQERVDAVANDPVSRHLDTEVPVLDPDTPLMNAMLFLHRQRNVLPVVENGKLLGIVSVWDVLARIGRVK</sequence>
<feature type="domain" description="CBS" evidence="3">
    <location>
        <begin position="32"/>
        <end position="92"/>
    </location>
</feature>
<proteinExistence type="predicted"/>
<evidence type="ECO:0000313" key="4">
    <source>
        <dbReference type="EMBL" id="KFB72581.1"/>
    </source>
</evidence>
<evidence type="ECO:0000256" key="2">
    <source>
        <dbReference type="PROSITE-ProRule" id="PRU00703"/>
    </source>
</evidence>
<dbReference type="Proteomes" id="UP000020077">
    <property type="component" value="Unassembled WGS sequence"/>
</dbReference>
<evidence type="ECO:0000256" key="1">
    <source>
        <dbReference type="ARBA" id="ARBA00023122"/>
    </source>
</evidence>
<dbReference type="PANTHER" id="PTHR43080:SF2">
    <property type="entry name" value="CBS DOMAIN-CONTAINING PROTEIN"/>
    <property type="match status" value="1"/>
</dbReference>
<dbReference type="InterPro" id="IPR000644">
    <property type="entry name" value="CBS_dom"/>
</dbReference>
<dbReference type="SMART" id="SM00116">
    <property type="entry name" value="CBS"/>
    <property type="match status" value="2"/>
</dbReference>
<protein>
    <submittedName>
        <fullName evidence="4">Putative manganese-dependent inorganic pyrophosphatase</fullName>
    </submittedName>
</protein>
<dbReference type="PANTHER" id="PTHR43080">
    <property type="entry name" value="CBS DOMAIN-CONTAINING PROTEIN CBSX3, MITOCHONDRIAL"/>
    <property type="match status" value="1"/>
</dbReference>
<dbReference type="Gene3D" id="3.10.580.10">
    <property type="entry name" value="CBS-domain"/>
    <property type="match status" value="1"/>
</dbReference>
<dbReference type="EMBL" id="JDVG02000368">
    <property type="protein sequence ID" value="KFB72581.1"/>
    <property type="molecule type" value="Genomic_DNA"/>
</dbReference>
<feature type="domain" description="CBS" evidence="3">
    <location>
        <begin position="128"/>
        <end position="180"/>
    </location>
</feature>
<dbReference type="InterPro" id="IPR051257">
    <property type="entry name" value="Diverse_CBS-Domain"/>
</dbReference>
<name>A0A080LVF0_9PROT</name>
<dbReference type="Pfam" id="PF00571">
    <property type="entry name" value="CBS"/>
    <property type="match status" value="2"/>
</dbReference>